<dbReference type="RefSeq" id="WP_034905902.1">
    <property type="nucleotide sequence ID" value="NZ_CP017057.1"/>
</dbReference>
<proteinExistence type="inferred from homology"/>
<evidence type="ECO:0000256" key="3">
    <source>
        <dbReference type="ARBA" id="ARBA00022475"/>
    </source>
</evidence>
<keyword evidence="3" id="KW-1003">Cell membrane</keyword>
<dbReference type="AlphaFoldDB" id="A0A074MD65"/>
<gene>
    <name evidence="8" type="ORF">EH32_02335</name>
</gene>
<protein>
    <recommendedName>
        <fullName evidence="10">Transglycosylase associated protein</fullName>
    </recommendedName>
</protein>
<evidence type="ECO:0000256" key="7">
    <source>
        <dbReference type="SAM" id="Phobius"/>
    </source>
</evidence>
<evidence type="ECO:0000256" key="5">
    <source>
        <dbReference type="ARBA" id="ARBA00022989"/>
    </source>
</evidence>
<feature type="transmembrane region" description="Helical" evidence="7">
    <location>
        <begin position="61"/>
        <end position="81"/>
    </location>
</feature>
<comment type="similarity">
    <text evidence="2">Belongs to the UPF0410 family.</text>
</comment>
<dbReference type="EMBL" id="JMIX01000012">
    <property type="protein sequence ID" value="KEO90680.1"/>
    <property type="molecule type" value="Genomic_DNA"/>
</dbReference>
<evidence type="ECO:0000256" key="6">
    <source>
        <dbReference type="ARBA" id="ARBA00023136"/>
    </source>
</evidence>
<evidence type="ECO:0000256" key="1">
    <source>
        <dbReference type="ARBA" id="ARBA00004651"/>
    </source>
</evidence>
<dbReference type="PANTHER" id="PTHR33884">
    <property type="entry name" value="UPF0410 PROTEIN YMGE"/>
    <property type="match status" value="1"/>
</dbReference>
<dbReference type="PATRIC" id="fig|39960.10.peg.100"/>
<evidence type="ECO:0000256" key="2">
    <source>
        <dbReference type="ARBA" id="ARBA00011006"/>
    </source>
</evidence>
<comment type="caution">
    <text evidence="8">The sequence shown here is derived from an EMBL/GenBank/DDBJ whole genome shotgun (WGS) entry which is preliminary data.</text>
</comment>
<keyword evidence="6 7" id="KW-0472">Membrane</keyword>
<keyword evidence="4 7" id="KW-0812">Transmembrane</keyword>
<keyword evidence="5 7" id="KW-1133">Transmembrane helix</keyword>
<organism evidence="8 9">
    <name type="scientific">Erythrobacter litoralis</name>
    <dbReference type="NCBI Taxonomy" id="39960"/>
    <lineage>
        <taxon>Bacteria</taxon>
        <taxon>Pseudomonadati</taxon>
        <taxon>Pseudomonadota</taxon>
        <taxon>Alphaproteobacteria</taxon>
        <taxon>Sphingomonadales</taxon>
        <taxon>Erythrobacteraceae</taxon>
        <taxon>Erythrobacter/Porphyrobacter group</taxon>
        <taxon>Erythrobacter</taxon>
    </lineage>
</organism>
<evidence type="ECO:0000313" key="9">
    <source>
        <dbReference type="Proteomes" id="UP000027866"/>
    </source>
</evidence>
<accession>A0A074MD65</accession>
<dbReference type="KEGG" id="elq:Ga0102493_111034"/>
<evidence type="ECO:0000313" key="8">
    <source>
        <dbReference type="EMBL" id="KEO90680.1"/>
    </source>
</evidence>
<comment type="subcellular location">
    <subcellularLocation>
        <location evidence="1">Cell membrane</location>
        <topology evidence="1">Multi-pass membrane protein</topology>
    </subcellularLocation>
</comment>
<dbReference type="Pfam" id="PF04226">
    <property type="entry name" value="Transgly_assoc"/>
    <property type="match status" value="1"/>
</dbReference>
<evidence type="ECO:0000256" key="4">
    <source>
        <dbReference type="ARBA" id="ARBA00022692"/>
    </source>
</evidence>
<reference evidence="8 9" key="1">
    <citation type="submission" date="2014-04" db="EMBL/GenBank/DDBJ databases">
        <title>A comprehensive comparison of genomes of Erythrobacter spp. Strains.</title>
        <authorList>
            <person name="Zheng Q."/>
        </authorList>
    </citation>
    <scope>NUCLEOTIDE SEQUENCE [LARGE SCALE GENOMIC DNA]</scope>
    <source>
        <strain evidence="8 9">DSM 8509</strain>
    </source>
</reference>
<keyword evidence="9" id="KW-1185">Reference proteome</keyword>
<sequence length="87" mass="9006">MGFIVFIIMGGVIGWLASLVMKRDAQMGIFWNIVVGIAGSFIGNGMFAFFGGGSIGDISDIGALVAAFIGAVILLGAANLIQRGRVR</sequence>
<dbReference type="InterPro" id="IPR007341">
    <property type="entry name" value="Transgly_assoc"/>
</dbReference>
<dbReference type="PANTHER" id="PTHR33884:SF3">
    <property type="entry name" value="UPF0410 PROTEIN YMGE"/>
    <property type="match status" value="1"/>
</dbReference>
<evidence type="ECO:0008006" key="10">
    <source>
        <dbReference type="Google" id="ProtNLM"/>
    </source>
</evidence>
<feature type="transmembrane region" description="Helical" evidence="7">
    <location>
        <begin position="6"/>
        <end position="22"/>
    </location>
</feature>
<name>A0A074MD65_9SPHN</name>
<feature type="transmembrane region" description="Helical" evidence="7">
    <location>
        <begin position="29"/>
        <end position="49"/>
    </location>
</feature>
<dbReference type="OrthoDB" id="964123at2"/>
<dbReference type="GO" id="GO:0005886">
    <property type="term" value="C:plasma membrane"/>
    <property type="evidence" value="ECO:0007669"/>
    <property type="project" value="UniProtKB-SubCell"/>
</dbReference>
<dbReference type="Proteomes" id="UP000027866">
    <property type="component" value="Unassembled WGS sequence"/>
</dbReference>